<dbReference type="RefSeq" id="WP_156214299.1">
    <property type="nucleotide sequence ID" value="NZ_WOFH01000001.1"/>
</dbReference>
<evidence type="ECO:0000256" key="1">
    <source>
        <dbReference type="SAM" id="MobiDB-lite"/>
    </source>
</evidence>
<reference evidence="2 3" key="1">
    <citation type="submission" date="2019-11" db="EMBL/GenBank/DDBJ databases">
        <authorList>
            <person name="Cao P."/>
        </authorList>
    </citation>
    <scope>NUCLEOTIDE SEQUENCE [LARGE SCALE GENOMIC DNA]</scope>
    <source>
        <strain evidence="2 3">NEAU-AAG5</strain>
    </source>
</reference>
<comment type="caution">
    <text evidence="2">The sequence shown here is derived from an EMBL/GenBank/DDBJ whole genome shotgun (WGS) entry which is preliminary data.</text>
</comment>
<proteinExistence type="predicted"/>
<feature type="region of interest" description="Disordered" evidence="1">
    <location>
        <begin position="712"/>
        <end position="736"/>
    </location>
</feature>
<evidence type="ECO:0000313" key="2">
    <source>
        <dbReference type="EMBL" id="MUN35342.1"/>
    </source>
</evidence>
<dbReference type="Proteomes" id="UP000432015">
    <property type="component" value="Unassembled WGS sequence"/>
</dbReference>
<name>A0A7K1KT43_9ACTN</name>
<protein>
    <submittedName>
        <fullName evidence="2">Uncharacterized protein</fullName>
    </submittedName>
</protein>
<accession>A0A7K1KT43</accession>
<sequence length="903" mass="98113">MVQVTAGWALSGKRPGSSDDYGVLNCSREPFSKASFGRILRQYGLGTPPAHRTGEGALPWVTVSWVGEAPDRYLGMSIEDWTEHRDGSGRPVAFTKYICVPYRDVQATPVSYAALYRELNRLELPMDGPEGDLVTLSPSEYSAADLARDIDRFDRKKVMGTAALLLDGRVDIVGAGEASLQDRLAFLDAVAALLPYGYRADFTGATWATGSANKIRLAFLRRARDNANEVGWRNQGERIPPSPTAGHYLQWLDRLLSRRDLPWLVGYLAGGAEPCDFSDKRSAVQHLADVEWPQQVARYAEERRQGKEEDARRLLLSPRRDEISPSAQGRVLAYLIRAAEPGDLKLIGERWDQVAATGGSELIEALVDAAARLLWREEPDKRVSDYVRLARERRLTDQFLAGVVEALRVPGFTGGAAKHRAALDMAADLIRDHVDPSAPAWANSKLLAELTNESRLAARLLVAEPGGADRVRAWVRWLGSGRSDALPGFGELLAGREISLKDFRGLMKGAPEWAAALVQVAGRLGRLEPVMPALIGWMKGQPEISLAAREFVKKTLSQMESEEPGGWGAADVVLLTVGAPCVHLKKAVLLPDPATYHSGFVWAWQRVRQDRGMAATFIRELASALRDQRPWAGGPARADTVINLVRAVIVEDEGLDWTILRTVLDTEPSDPALEGRPAFVELRRLLRENQGRFEPVFAPALGATPDGFTSDGYASDGFASDGMPPPGPPPPSLGAPALEGLGRLASDADVDTVADFYMRAMRPLEANVANATAAIKAVAAAGRLLKGAEAHTVVLRVWGSNVDGSNYQWADKQARLLVEAIAQGALGSAVARDFADALAGHASQEISYQLRLLEAVSSHAPFWEMPPQVRTRLEECKATIERLAKSGRGGLFGLGRRGKSGDG</sequence>
<dbReference type="AlphaFoldDB" id="A0A7K1KT43"/>
<organism evidence="2 3">
    <name type="scientific">Actinomadura litoris</name>
    <dbReference type="NCBI Taxonomy" id="2678616"/>
    <lineage>
        <taxon>Bacteria</taxon>
        <taxon>Bacillati</taxon>
        <taxon>Actinomycetota</taxon>
        <taxon>Actinomycetes</taxon>
        <taxon>Streptosporangiales</taxon>
        <taxon>Thermomonosporaceae</taxon>
        <taxon>Actinomadura</taxon>
    </lineage>
</organism>
<gene>
    <name evidence="2" type="ORF">GNZ18_01805</name>
</gene>
<feature type="compositionally biased region" description="Pro residues" evidence="1">
    <location>
        <begin position="723"/>
        <end position="733"/>
    </location>
</feature>
<dbReference type="EMBL" id="WOFH01000001">
    <property type="protein sequence ID" value="MUN35342.1"/>
    <property type="molecule type" value="Genomic_DNA"/>
</dbReference>
<evidence type="ECO:0000313" key="3">
    <source>
        <dbReference type="Proteomes" id="UP000432015"/>
    </source>
</evidence>
<keyword evidence="3" id="KW-1185">Reference proteome</keyword>